<keyword evidence="4" id="KW-0862">Zinc</keyword>
<dbReference type="InterPro" id="IPR004183">
    <property type="entry name" value="Xdiol_dOase_suB"/>
</dbReference>
<reference evidence="7 8" key="1">
    <citation type="submission" date="2019-06" db="EMBL/GenBank/DDBJ databases">
        <title>Draft genome sequence of the filamentous fungus Phialemoniopsis curvata isolated from diesel fuel.</title>
        <authorList>
            <person name="Varaljay V.A."/>
            <person name="Lyon W.J."/>
            <person name="Crouch A.L."/>
            <person name="Drake C.E."/>
            <person name="Hollomon J.M."/>
            <person name="Nadeau L.J."/>
            <person name="Nunn H.S."/>
            <person name="Stevenson B.S."/>
            <person name="Bojanowski C.L."/>
            <person name="Crookes-Goodson W.J."/>
        </authorList>
    </citation>
    <scope>NUCLEOTIDE SEQUENCE [LARGE SCALE GENOMIC DNA]</scope>
    <source>
        <strain evidence="7 8">D216</strain>
    </source>
</reference>
<sequence length="297" mass="32959">MPARTPVYYLSHGGPNVMYDVDHPVYPVLQNIGKEITQKVKPKAIVVFSAHWQAGRDTIQVNAAEKTDLIYDFYGFPDEYYKAEYPNKGSPELAMKILGLLTEAGIKAEGVKRGLDHGVWCGFHAGESQCTLDFFCPFPRHSPLNIEIAFHPERNPLNVPIVQVSLFGNEDPDAHYRLGQAVASLRDEGIVIVGAGMSVHNLRDFRFTMGSKKPMPYAVSFDNALKEAVEVDPAQRQKTMSDLLKRPDARQAHPTMDHLLPVHIAAGAAGQDNGKQTWTMPEGSMAWAQYRFGNVPA</sequence>
<comment type="caution">
    <text evidence="7">The sequence shown here is derived from an EMBL/GenBank/DDBJ whole genome shotgun (WGS) entry which is preliminary data.</text>
</comment>
<feature type="domain" description="Extradiol ring-cleavage dioxygenase class III enzyme subunit B" evidence="6">
    <location>
        <begin position="159"/>
        <end position="275"/>
    </location>
</feature>
<evidence type="ECO:0000256" key="1">
    <source>
        <dbReference type="ARBA" id="ARBA00001947"/>
    </source>
</evidence>
<dbReference type="Proteomes" id="UP000319257">
    <property type="component" value="Unassembled WGS sequence"/>
</dbReference>
<dbReference type="AlphaFoldDB" id="A0A507BCB5"/>
<dbReference type="PANTHER" id="PTHR30096:SF0">
    <property type="entry name" value="4,5-DOPA DIOXYGENASE EXTRADIOL-LIKE PROTEIN"/>
    <property type="match status" value="1"/>
</dbReference>
<dbReference type="PANTHER" id="PTHR30096">
    <property type="entry name" value="4,5-DOPA DIOXYGENASE EXTRADIOL-LIKE PROTEIN"/>
    <property type="match status" value="1"/>
</dbReference>
<dbReference type="GO" id="GO:0016702">
    <property type="term" value="F:oxidoreductase activity, acting on single donors with incorporation of molecular oxygen, incorporation of two atoms of oxygen"/>
    <property type="evidence" value="ECO:0007669"/>
    <property type="project" value="UniProtKB-ARBA"/>
</dbReference>
<organism evidence="7 8">
    <name type="scientific">Thyridium curvatum</name>
    <dbReference type="NCBI Taxonomy" id="1093900"/>
    <lineage>
        <taxon>Eukaryota</taxon>
        <taxon>Fungi</taxon>
        <taxon>Dikarya</taxon>
        <taxon>Ascomycota</taxon>
        <taxon>Pezizomycotina</taxon>
        <taxon>Sordariomycetes</taxon>
        <taxon>Sordariomycetidae</taxon>
        <taxon>Thyridiales</taxon>
        <taxon>Thyridiaceae</taxon>
        <taxon>Thyridium</taxon>
    </lineage>
</organism>
<evidence type="ECO:0000256" key="2">
    <source>
        <dbReference type="ARBA" id="ARBA00007581"/>
    </source>
</evidence>
<dbReference type="STRING" id="1093900.A0A507BCB5"/>
<proteinExistence type="inferred from homology"/>
<name>A0A507BCB5_9PEZI</name>
<dbReference type="GO" id="GO:0008270">
    <property type="term" value="F:zinc ion binding"/>
    <property type="evidence" value="ECO:0007669"/>
    <property type="project" value="InterPro"/>
</dbReference>
<protein>
    <recommendedName>
        <fullName evidence="6">Extradiol ring-cleavage dioxygenase class III enzyme subunit B domain-containing protein</fullName>
    </recommendedName>
</protein>
<dbReference type="EMBL" id="SKBQ01000028">
    <property type="protein sequence ID" value="TPX14478.1"/>
    <property type="molecule type" value="Genomic_DNA"/>
</dbReference>
<dbReference type="CDD" id="cd07363">
    <property type="entry name" value="45_DOPA_Dioxygenase"/>
    <property type="match status" value="1"/>
</dbReference>
<accession>A0A507BCB5</accession>
<dbReference type="GO" id="GO:0008198">
    <property type="term" value="F:ferrous iron binding"/>
    <property type="evidence" value="ECO:0007669"/>
    <property type="project" value="InterPro"/>
</dbReference>
<dbReference type="InParanoid" id="A0A507BCB5"/>
<dbReference type="Gene3D" id="3.40.830.10">
    <property type="entry name" value="LigB-like"/>
    <property type="match status" value="1"/>
</dbReference>
<dbReference type="GeneID" id="41972889"/>
<keyword evidence="8" id="KW-1185">Reference proteome</keyword>
<dbReference type="SUPFAM" id="SSF53213">
    <property type="entry name" value="LigB-like"/>
    <property type="match status" value="1"/>
</dbReference>
<keyword evidence="3" id="KW-0479">Metal-binding</keyword>
<evidence type="ECO:0000256" key="3">
    <source>
        <dbReference type="ARBA" id="ARBA00022723"/>
    </source>
</evidence>
<dbReference type="Pfam" id="PF02900">
    <property type="entry name" value="LigB"/>
    <property type="match status" value="2"/>
</dbReference>
<dbReference type="RefSeq" id="XP_030996189.1">
    <property type="nucleotide sequence ID" value="XM_031139964.1"/>
</dbReference>
<evidence type="ECO:0000313" key="7">
    <source>
        <dbReference type="EMBL" id="TPX14478.1"/>
    </source>
</evidence>
<evidence type="ECO:0000256" key="4">
    <source>
        <dbReference type="ARBA" id="ARBA00022833"/>
    </source>
</evidence>
<evidence type="ECO:0000256" key="5">
    <source>
        <dbReference type="ARBA" id="ARBA00023002"/>
    </source>
</evidence>
<evidence type="ECO:0000313" key="8">
    <source>
        <dbReference type="Proteomes" id="UP000319257"/>
    </source>
</evidence>
<dbReference type="OrthoDB" id="7396853at2759"/>
<feature type="domain" description="Extradiol ring-cleavage dioxygenase class III enzyme subunit B" evidence="6">
    <location>
        <begin position="6"/>
        <end position="120"/>
    </location>
</feature>
<comment type="similarity">
    <text evidence="2">Belongs to the DODA-type extradiol aromatic ring-opening dioxygenase family.</text>
</comment>
<gene>
    <name evidence="7" type="ORF">E0L32_005442</name>
</gene>
<keyword evidence="5" id="KW-0560">Oxidoreductase</keyword>
<evidence type="ECO:0000259" key="6">
    <source>
        <dbReference type="Pfam" id="PF02900"/>
    </source>
</evidence>
<dbReference type="InterPro" id="IPR014436">
    <property type="entry name" value="Extradiol_dOase_DODA"/>
</dbReference>
<dbReference type="PIRSF" id="PIRSF006157">
    <property type="entry name" value="Doxgns_DODA"/>
    <property type="match status" value="1"/>
</dbReference>
<comment type="cofactor">
    <cofactor evidence="1">
        <name>Zn(2+)</name>
        <dbReference type="ChEBI" id="CHEBI:29105"/>
    </cofactor>
</comment>